<evidence type="ECO:0000313" key="3">
    <source>
        <dbReference type="EMBL" id="GLD28619.1"/>
    </source>
</evidence>
<organism evidence="3 4">
    <name type="scientific">Mycobacterium kiyosense</name>
    <dbReference type="NCBI Taxonomy" id="2871094"/>
    <lineage>
        <taxon>Bacteria</taxon>
        <taxon>Bacillati</taxon>
        <taxon>Actinomycetota</taxon>
        <taxon>Actinomycetes</taxon>
        <taxon>Mycobacteriales</taxon>
        <taxon>Mycobacteriaceae</taxon>
        <taxon>Mycobacterium</taxon>
    </lineage>
</organism>
<dbReference type="Proteomes" id="UP001064782">
    <property type="component" value="Unassembled WGS sequence"/>
</dbReference>
<reference evidence="3" key="1">
    <citation type="submission" date="2022-08" db="EMBL/GenBank/DDBJ databases">
        <title>Mycobacterium kiyosense sp. nov., scotochromogenic slow-glowing species isolated from respiratory specimens.</title>
        <authorList>
            <person name="Fukano H."/>
            <person name="Kazumi Y."/>
            <person name="Sakagami N."/>
            <person name="Ato M."/>
            <person name="Mitarai S."/>
            <person name="Hoshino Y."/>
        </authorList>
    </citation>
    <scope>NUCLEOTIDE SEQUENCE</scope>
    <source>
        <strain evidence="3">1413</strain>
        <strain evidence="2">SRL2020-028</strain>
    </source>
</reference>
<dbReference type="GeneID" id="83627129"/>
<evidence type="ECO:0000313" key="4">
    <source>
        <dbReference type="Proteomes" id="UP001064782"/>
    </source>
</evidence>
<feature type="region of interest" description="Disordered" evidence="1">
    <location>
        <begin position="1"/>
        <end position="21"/>
    </location>
</feature>
<protein>
    <submittedName>
        <fullName evidence="3">Uncharacterized protein</fullName>
    </submittedName>
</protein>
<keyword evidence="4" id="KW-1185">Reference proteome</keyword>
<dbReference type="Proteomes" id="UP001165663">
    <property type="component" value="Unassembled WGS sequence"/>
</dbReference>
<dbReference type="EMBL" id="BRXE01000001">
    <property type="protein sequence ID" value="GLB80815.1"/>
    <property type="molecule type" value="Genomic_DNA"/>
</dbReference>
<evidence type="ECO:0000256" key="1">
    <source>
        <dbReference type="SAM" id="MobiDB-lite"/>
    </source>
</evidence>
<sequence length="177" mass="19184">MSAEPVTRSTTDPGVIHRPSSSRTWWTTGNVAEAVPGVLTPLTYTFWTGPFERSVRGSYAEMGVISRAQGRKVTDDPDDTALGIVFGRAVLNVNLILSVGAGLPGTNAAEVAANILGDTADNITALPPNTPMRYPVVLARRHKCTNRNGTHSKRGHDSSRREPRHRHSSVRCTQNGW</sequence>
<comment type="caution">
    <text evidence="3">The sequence shown here is derived from an EMBL/GenBank/DDBJ whole genome shotgun (WGS) entry which is preliminary data.</text>
</comment>
<dbReference type="AlphaFoldDB" id="A0A9P3UVE9"/>
<name>A0A9P3UVE9_9MYCO</name>
<dbReference type="RefSeq" id="WP_236977372.1">
    <property type="nucleotide sequence ID" value="NZ_BRXE01000001.1"/>
</dbReference>
<gene>
    <name evidence="3" type="ORF">Mkiyose1413_05020</name>
    <name evidence="2" type="ORF">SRL2020028_00710</name>
</gene>
<dbReference type="EMBL" id="BRZI01000002">
    <property type="protein sequence ID" value="GLD28619.1"/>
    <property type="molecule type" value="Genomic_DNA"/>
</dbReference>
<accession>A0A9P3UVE9</accession>
<feature type="region of interest" description="Disordered" evidence="1">
    <location>
        <begin position="141"/>
        <end position="177"/>
    </location>
</feature>
<proteinExistence type="predicted"/>
<evidence type="ECO:0000313" key="2">
    <source>
        <dbReference type="EMBL" id="GLB80815.1"/>
    </source>
</evidence>
<feature type="compositionally biased region" description="Basic residues" evidence="1">
    <location>
        <begin position="141"/>
        <end position="154"/>
    </location>
</feature>